<dbReference type="AlphaFoldDB" id="A0A498R5X4"/>
<sequence>MYDALILAGGQNNKQLSRFSSQSYEALIDIDGKPMVTFVVNALLQSRQVGRILVIGPARELGQCGFPSSVIIVEGGATIMDTIALGMEALGHSDKVLVATADIPLLTADAVDDFIGQCSGGTADLYYPVVPKEVNERHYPGNQRTYVRLKEGVYTGGNLFLVDPRIVPHCMDLARKIIDNRKRPFKLCQMLGWTFVFRFLAGTLRLREVERRVSELLHIRGAVIQSHYPELGIDVDKPSDLEMVRTAVKAPV</sequence>
<proteinExistence type="predicted"/>
<evidence type="ECO:0000259" key="1">
    <source>
        <dbReference type="Pfam" id="PF12804"/>
    </source>
</evidence>
<dbReference type="Proteomes" id="UP000277811">
    <property type="component" value="Unassembled WGS sequence"/>
</dbReference>
<feature type="domain" description="MobA-like NTP transferase" evidence="1">
    <location>
        <begin position="4"/>
        <end position="134"/>
    </location>
</feature>
<dbReference type="Gene3D" id="3.90.550.10">
    <property type="entry name" value="Spore Coat Polysaccharide Biosynthesis Protein SpsA, Chain A"/>
    <property type="match status" value="1"/>
</dbReference>
<gene>
    <name evidence="2" type="ORF">LUCI_1795</name>
</gene>
<dbReference type="SUPFAM" id="SSF53448">
    <property type="entry name" value="Nucleotide-diphospho-sugar transferases"/>
    <property type="match status" value="1"/>
</dbReference>
<dbReference type="GO" id="GO:0016779">
    <property type="term" value="F:nucleotidyltransferase activity"/>
    <property type="evidence" value="ECO:0007669"/>
    <property type="project" value="UniProtKB-ARBA"/>
</dbReference>
<protein>
    <submittedName>
        <fullName evidence="2">Nucleotide-diphospho-sugar transferases</fullName>
    </submittedName>
</protein>
<dbReference type="Pfam" id="PF12804">
    <property type="entry name" value="NTP_transf_3"/>
    <property type="match status" value="1"/>
</dbReference>
<evidence type="ECO:0000313" key="3">
    <source>
        <dbReference type="Proteomes" id="UP000277811"/>
    </source>
</evidence>
<dbReference type="InterPro" id="IPR025877">
    <property type="entry name" value="MobA-like_NTP_Trfase"/>
</dbReference>
<dbReference type="InterPro" id="IPR029044">
    <property type="entry name" value="Nucleotide-diphossugar_trans"/>
</dbReference>
<organism evidence="2 3">
    <name type="scientific">Lucifera butyrica</name>
    <dbReference type="NCBI Taxonomy" id="1351585"/>
    <lineage>
        <taxon>Bacteria</taxon>
        <taxon>Bacillati</taxon>
        <taxon>Bacillota</taxon>
        <taxon>Negativicutes</taxon>
        <taxon>Veillonellales</taxon>
        <taxon>Veillonellaceae</taxon>
        <taxon>Lucifera</taxon>
    </lineage>
</organism>
<dbReference type="OrthoDB" id="159246at2"/>
<dbReference type="RefSeq" id="WP_122627503.1">
    <property type="nucleotide sequence ID" value="NZ_UPPP01000065.1"/>
</dbReference>
<accession>A0A498R5X4</accession>
<keyword evidence="3" id="KW-1185">Reference proteome</keyword>
<name>A0A498R5X4_9FIRM</name>
<evidence type="ECO:0000313" key="2">
    <source>
        <dbReference type="EMBL" id="VBB06559.1"/>
    </source>
</evidence>
<reference evidence="2 3" key="1">
    <citation type="submission" date="2018-06" db="EMBL/GenBank/DDBJ databases">
        <authorList>
            <person name="Strepis N."/>
        </authorList>
    </citation>
    <scope>NUCLEOTIDE SEQUENCE [LARGE SCALE GENOMIC DNA]</scope>
    <source>
        <strain evidence="2">LUCI</strain>
    </source>
</reference>
<dbReference type="EMBL" id="UPPP01000065">
    <property type="protein sequence ID" value="VBB06559.1"/>
    <property type="molecule type" value="Genomic_DNA"/>
</dbReference>
<keyword evidence="2" id="KW-0808">Transferase</keyword>